<proteinExistence type="inferred from homology"/>
<dbReference type="InterPro" id="IPR043132">
    <property type="entry name" value="BCAT-like_C"/>
</dbReference>
<dbReference type="STRING" id="183763.LP52_02310"/>
<dbReference type="PANTHER" id="PTHR42743:SF11">
    <property type="entry name" value="AMINODEOXYCHORISMATE LYASE"/>
    <property type="match status" value="1"/>
</dbReference>
<dbReference type="InterPro" id="IPR018300">
    <property type="entry name" value="Aminotrans_IV_CS"/>
</dbReference>
<keyword evidence="3 5" id="KW-0663">Pyridoxal phosphate</keyword>
<dbReference type="GO" id="GO:0005829">
    <property type="term" value="C:cytosol"/>
    <property type="evidence" value="ECO:0007669"/>
    <property type="project" value="TreeGrafter"/>
</dbReference>
<accession>A0A0C2JTK6</accession>
<keyword evidence="6" id="KW-0808">Transferase</keyword>
<organism evidence="6 7">
    <name type="scientific">Streptomonospora alba</name>
    <dbReference type="NCBI Taxonomy" id="183763"/>
    <lineage>
        <taxon>Bacteria</taxon>
        <taxon>Bacillati</taxon>
        <taxon>Actinomycetota</taxon>
        <taxon>Actinomycetes</taxon>
        <taxon>Streptosporangiales</taxon>
        <taxon>Nocardiopsidaceae</taxon>
        <taxon>Streptomonospora</taxon>
    </lineage>
</organism>
<dbReference type="PANTHER" id="PTHR42743">
    <property type="entry name" value="AMINO-ACID AMINOTRANSFERASE"/>
    <property type="match status" value="1"/>
</dbReference>
<dbReference type="FunFam" id="3.20.10.10:FF:000002">
    <property type="entry name" value="D-alanine aminotransferase"/>
    <property type="match status" value="1"/>
</dbReference>
<dbReference type="GO" id="GO:0008652">
    <property type="term" value="P:amino acid biosynthetic process"/>
    <property type="evidence" value="ECO:0007669"/>
    <property type="project" value="UniProtKB-ARBA"/>
</dbReference>
<reference evidence="7" key="1">
    <citation type="journal article" date="2015" name="Chem. Biol.">
        <title>Structure, bioactivity, and resistance mechanism of streptomonomicin, an unusual lasso Peptide from an understudied halophilic actinomycete.</title>
        <authorList>
            <person name="Metelev M."/>
            <person name="Tietz J.I."/>
            <person name="Melby J.O."/>
            <person name="Blair P.M."/>
            <person name="Zhu L."/>
            <person name="Livnat I."/>
            <person name="Severinov K."/>
            <person name="Mitchell D.A."/>
        </authorList>
    </citation>
    <scope>NUCLEOTIDE SEQUENCE [LARGE SCALE GENOMIC DNA]</scope>
    <source>
        <strain evidence="7">YIM 90003</strain>
    </source>
</reference>
<dbReference type="Gene3D" id="3.30.470.10">
    <property type="match status" value="1"/>
</dbReference>
<dbReference type="Gene3D" id="3.20.10.10">
    <property type="entry name" value="D-amino Acid Aminotransferase, subunit A, domain 2"/>
    <property type="match status" value="1"/>
</dbReference>
<comment type="caution">
    <text evidence="6">The sequence shown here is derived from an EMBL/GenBank/DDBJ whole genome shotgun (WGS) entry which is preliminary data.</text>
</comment>
<dbReference type="OrthoDB" id="9805628at2"/>
<evidence type="ECO:0000256" key="1">
    <source>
        <dbReference type="ARBA" id="ARBA00001933"/>
    </source>
</evidence>
<dbReference type="RefSeq" id="WP_040270379.1">
    <property type="nucleotide sequence ID" value="NZ_JROO01000005.1"/>
</dbReference>
<dbReference type="InterPro" id="IPR001544">
    <property type="entry name" value="Aminotrans_IV"/>
</dbReference>
<dbReference type="GO" id="GO:0046394">
    <property type="term" value="P:carboxylic acid biosynthetic process"/>
    <property type="evidence" value="ECO:0007669"/>
    <property type="project" value="UniProtKB-ARBA"/>
</dbReference>
<dbReference type="AlphaFoldDB" id="A0A0C2JTK6"/>
<comment type="cofactor">
    <cofactor evidence="1 5">
        <name>pyridoxal 5'-phosphate</name>
        <dbReference type="ChEBI" id="CHEBI:597326"/>
    </cofactor>
</comment>
<protein>
    <submittedName>
        <fullName evidence="6">Class IV aminotransferase</fullName>
    </submittedName>
</protein>
<dbReference type="InterPro" id="IPR043131">
    <property type="entry name" value="BCAT-like_N"/>
</dbReference>
<gene>
    <name evidence="6" type="ORF">LP52_02310</name>
</gene>
<dbReference type="Proteomes" id="UP000031675">
    <property type="component" value="Unassembled WGS sequence"/>
</dbReference>
<dbReference type="EMBL" id="JROO01000005">
    <property type="protein sequence ID" value="KII00188.1"/>
    <property type="molecule type" value="Genomic_DNA"/>
</dbReference>
<evidence type="ECO:0000313" key="7">
    <source>
        <dbReference type="Proteomes" id="UP000031675"/>
    </source>
</evidence>
<evidence type="ECO:0000313" key="6">
    <source>
        <dbReference type="EMBL" id="KII00188.1"/>
    </source>
</evidence>
<evidence type="ECO:0000256" key="5">
    <source>
        <dbReference type="RuleBase" id="RU004516"/>
    </source>
</evidence>
<evidence type="ECO:0000256" key="3">
    <source>
        <dbReference type="ARBA" id="ARBA00022898"/>
    </source>
</evidence>
<dbReference type="InterPro" id="IPR036038">
    <property type="entry name" value="Aminotransferase-like"/>
</dbReference>
<dbReference type="SUPFAM" id="SSF56752">
    <property type="entry name" value="D-aminoacid aminotransferase-like PLP-dependent enzymes"/>
    <property type="match status" value="1"/>
</dbReference>
<keyword evidence="6" id="KW-0032">Aminotransferase</keyword>
<comment type="similarity">
    <text evidence="2 4">Belongs to the class-IV pyridoxal-phosphate-dependent aminotransferase family.</text>
</comment>
<keyword evidence="7" id="KW-1185">Reference proteome</keyword>
<dbReference type="InterPro" id="IPR050571">
    <property type="entry name" value="Class-IV_PLP-Dep_Aminotrnsfr"/>
</dbReference>
<dbReference type="Pfam" id="PF01063">
    <property type="entry name" value="Aminotran_4"/>
    <property type="match status" value="1"/>
</dbReference>
<name>A0A0C2JTK6_9ACTN</name>
<sequence>MRVWIAGAGYGRGRVVDETEGLIPVLDHGITVGDGVFETVKGVGGEPFALTRHLQRLARSAAGLGLPEPDLDLVAGGVRQALDANPGIELSRVRITVTAGSGPLGSERTPGELTCVVAVGPLSRPTPTVDVAVTPWTRNENGPLTGLKTTSYAENVLSLDYARRRGAGEAILANTAGNLCEGTGSNVFAVLDGELRTPPLSAGPLAGITRELVLEWAGGAETDIAMTDLDRVSEAFLTSSGRDVQPIRAIDGRELPAAPGPVTRKTMDVFVERGASDIDP</sequence>
<dbReference type="PROSITE" id="PS00770">
    <property type="entry name" value="AA_TRANSFER_CLASS_4"/>
    <property type="match status" value="1"/>
</dbReference>
<dbReference type="GO" id="GO:0008483">
    <property type="term" value="F:transaminase activity"/>
    <property type="evidence" value="ECO:0007669"/>
    <property type="project" value="UniProtKB-KW"/>
</dbReference>
<evidence type="ECO:0000256" key="2">
    <source>
        <dbReference type="ARBA" id="ARBA00009320"/>
    </source>
</evidence>
<evidence type="ECO:0000256" key="4">
    <source>
        <dbReference type="RuleBase" id="RU004106"/>
    </source>
</evidence>